<sequence>MEQRLSLSPTPFSAAILYRGILERTVLGNTITFPGFQQPFHMPLPTSPTPMHVILANAWDRPSIPLQPAIGLGLVASGLAALPIIGRNAAHLHMRQKYLPGMADELTGCWGQLKKLGKVFLENYIFEVENYQIPALGAESANGVPLMLTLAKLDQIAGGLHDDSLLNVSYMGHSGLCGYGDFAISLDVPLWYPYQHVLYWNDVQSRLRRMTNDVFILMDSCGSSGAIHHADLASPEASGTAPRIRYNQHFVSFTRVLAKVLKNRALQKITSMFSTRKLHLEVTRYIINKSYEVGGRPDPLLHGCIPNPVLFAIGKDGAGAGAGSIQLKFLGKDESKADGSGESGDDSFLSGGPGSYHSDDEANSDDGEIAQTAKAFRNMKTSTSTRKEDRKGGKTRKNKSKGKGKEVVRD</sequence>
<feature type="region of interest" description="Disordered" evidence="1">
    <location>
        <begin position="334"/>
        <end position="410"/>
    </location>
</feature>
<proteinExistence type="predicted"/>
<dbReference type="EMBL" id="JAFJYH010000197">
    <property type="protein sequence ID" value="KAG4416108.1"/>
    <property type="molecule type" value="Genomic_DNA"/>
</dbReference>
<dbReference type="AlphaFoldDB" id="A0A8H7TC36"/>
<name>A0A8H7TC36_9HELO</name>
<protein>
    <submittedName>
        <fullName evidence="2">Uncharacterized protein</fullName>
    </submittedName>
</protein>
<accession>A0A8H7TC36</accession>
<comment type="caution">
    <text evidence="2">The sequence shown here is derived from an EMBL/GenBank/DDBJ whole genome shotgun (WGS) entry which is preliminary data.</text>
</comment>
<evidence type="ECO:0000256" key="1">
    <source>
        <dbReference type="SAM" id="MobiDB-lite"/>
    </source>
</evidence>
<feature type="compositionally biased region" description="Basic residues" evidence="1">
    <location>
        <begin position="393"/>
        <end position="402"/>
    </location>
</feature>
<dbReference type="Proteomes" id="UP000664132">
    <property type="component" value="Unassembled WGS sequence"/>
</dbReference>
<keyword evidence="3" id="KW-1185">Reference proteome</keyword>
<evidence type="ECO:0000313" key="3">
    <source>
        <dbReference type="Proteomes" id="UP000664132"/>
    </source>
</evidence>
<gene>
    <name evidence="2" type="ORF">IFR04_010751</name>
</gene>
<evidence type="ECO:0000313" key="2">
    <source>
        <dbReference type="EMBL" id="KAG4416108.1"/>
    </source>
</evidence>
<organism evidence="2 3">
    <name type="scientific">Cadophora malorum</name>
    <dbReference type="NCBI Taxonomy" id="108018"/>
    <lineage>
        <taxon>Eukaryota</taxon>
        <taxon>Fungi</taxon>
        <taxon>Dikarya</taxon>
        <taxon>Ascomycota</taxon>
        <taxon>Pezizomycotina</taxon>
        <taxon>Leotiomycetes</taxon>
        <taxon>Helotiales</taxon>
        <taxon>Ploettnerulaceae</taxon>
        <taxon>Cadophora</taxon>
    </lineage>
</organism>
<reference evidence="2" key="1">
    <citation type="submission" date="2021-02" db="EMBL/GenBank/DDBJ databases">
        <title>Genome sequence Cadophora malorum strain M34.</title>
        <authorList>
            <person name="Stefanovic E."/>
            <person name="Vu D."/>
            <person name="Scully C."/>
            <person name="Dijksterhuis J."/>
            <person name="Roader J."/>
            <person name="Houbraken J."/>
        </authorList>
    </citation>
    <scope>NUCLEOTIDE SEQUENCE</scope>
    <source>
        <strain evidence="2">M34</strain>
    </source>
</reference>
<dbReference type="OrthoDB" id="4760831at2759"/>